<dbReference type="AlphaFoldDB" id="A0A0L8GFC7"/>
<evidence type="ECO:0000313" key="2">
    <source>
        <dbReference type="EMBL" id="KOF75250.1"/>
    </source>
</evidence>
<gene>
    <name evidence="2" type="ORF">OCBIM_22035062mg</name>
</gene>
<name>A0A0L8GFC7_OCTBM</name>
<dbReference type="EMBL" id="KQ422263">
    <property type="protein sequence ID" value="KOF75250.1"/>
    <property type="molecule type" value="Genomic_DNA"/>
</dbReference>
<sequence>MDNFLMFQSFVISLFKTRLLLLLLRWQAGKIVSASDYNKVRSDLMMILLHNLLSVTGCGHIT</sequence>
<proteinExistence type="predicted"/>
<protein>
    <submittedName>
        <fullName evidence="2">Uncharacterized protein</fullName>
    </submittedName>
</protein>
<accession>A0A0L8GFC7</accession>
<feature type="chain" id="PRO_5005582996" evidence="1">
    <location>
        <begin position="35"/>
        <end position="62"/>
    </location>
</feature>
<evidence type="ECO:0000256" key="1">
    <source>
        <dbReference type="SAM" id="SignalP"/>
    </source>
</evidence>
<organism evidence="2">
    <name type="scientific">Octopus bimaculoides</name>
    <name type="common">California two-spotted octopus</name>
    <dbReference type="NCBI Taxonomy" id="37653"/>
    <lineage>
        <taxon>Eukaryota</taxon>
        <taxon>Metazoa</taxon>
        <taxon>Spiralia</taxon>
        <taxon>Lophotrochozoa</taxon>
        <taxon>Mollusca</taxon>
        <taxon>Cephalopoda</taxon>
        <taxon>Coleoidea</taxon>
        <taxon>Octopodiformes</taxon>
        <taxon>Octopoda</taxon>
        <taxon>Incirrata</taxon>
        <taxon>Octopodidae</taxon>
        <taxon>Octopus</taxon>
    </lineage>
</organism>
<feature type="signal peptide" evidence="1">
    <location>
        <begin position="1"/>
        <end position="34"/>
    </location>
</feature>
<reference evidence="2" key="1">
    <citation type="submission" date="2015-07" db="EMBL/GenBank/DDBJ databases">
        <title>MeaNS - Measles Nucleotide Surveillance Program.</title>
        <authorList>
            <person name="Tran T."/>
            <person name="Druce J."/>
        </authorList>
    </citation>
    <scope>NUCLEOTIDE SEQUENCE</scope>
    <source>
        <strain evidence="2">UCB-OBI-ISO-001</strain>
        <tissue evidence="2">Gonad</tissue>
    </source>
</reference>
<keyword evidence="1" id="KW-0732">Signal</keyword>